<dbReference type="Proteomes" id="UP000295244">
    <property type="component" value="Unassembled WGS sequence"/>
</dbReference>
<dbReference type="PANTHER" id="PTHR47691">
    <property type="entry name" value="REGULATOR-RELATED"/>
    <property type="match status" value="1"/>
</dbReference>
<dbReference type="PROSITE" id="PS50005">
    <property type="entry name" value="TPR"/>
    <property type="match status" value="1"/>
</dbReference>
<dbReference type="SUPFAM" id="SSF46894">
    <property type="entry name" value="C-terminal effector domain of the bipartite response regulators"/>
    <property type="match status" value="1"/>
</dbReference>
<evidence type="ECO:0000256" key="1">
    <source>
        <dbReference type="PROSITE-ProRule" id="PRU00339"/>
    </source>
</evidence>
<dbReference type="SMART" id="SM01043">
    <property type="entry name" value="BTAD"/>
    <property type="match status" value="1"/>
</dbReference>
<name>A0A4R1BS50_9ACTN</name>
<dbReference type="GO" id="GO:0016887">
    <property type="term" value="F:ATP hydrolysis activity"/>
    <property type="evidence" value="ECO:0007669"/>
    <property type="project" value="InterPro"/>
</dbReference>
<dbReference type="PANTHER" id="PTHR47691:SF3">
    <property type="entry name" value="HTH-TYPE TRANSCRIPTIONAL REGULATOR RV0890C-RELATED"/>
    <property type="match status" value="1"/>
</dbReference>
<dbReference type="Pfam" id="PF03704">
    <property type="entry name" value="BTAD"/>
    <property type="match status" value="1"/>
</dbReference>
<keyword evidence="4" id="KW-1185">Reference proteome</keyword>
<dbReference type="InterPro" id="IPR016032">
    <property type="entry name" value="Sig_transdc_resp-reg_C-effctor"/>
</dbReference>
<dbReference type="RefSeq" id="WP_132687838.1">
    <property type="nucleotide sequence ID" value="NZ_SKBU01000005.1"/>
</dbReference>
<gene>
    <name evidence="3" type="ORF">E0L93_02075</name>
</gene>
<dbReference type="Gene3D" id="1.25.40.10">
    <property type="entry name" value="Tetratricopeptide repeat domain"/>
    <property type="match status" value="1"/>
</dbReference>
<dbReference type="InterPro" id="IPR011990">
    <property type="entry name" value="TPR-like_helical_dom_sf"/>
</dbReference>
<dbReference type="GO" id="GO:0006355">
    <property type="term" value="P:regulation of DNA-templated transcription"/>
    <property type="evidence" value="ECO:0007669"/>
    <property type="project" value="InterPro"/>
</dbReference>
<dbReference type="EMBL" id="SKBU01000005">
    <property type="protein sequence ID" value="TCJ20197.1"/>
    <property type="molecule type" value="Genomic_DNA"/>
</dbReference>
<dbReference type="Pfam" id="PF13401">
    <property type="entry name" value="AAA_22"/>
    <property type="match status" value="1"/>
</dbReference>
<feature type="domain" description="Bacterial transcriptional activator" evidence="2">
    <location>
        <begin position="119"/>
        <end position="257"/>
    </location>
</feature>
<dbReference type="InterPro" id="IPR036388">
    <property type="entry name" value="WH-like_DNA-bd_sf"/>
</dbReference>
<dbReference type="SUPFAM" id="SSF48452">
    <property type="entry name" value="TPR-like"/>
    <property type="match status" value="1"/>
</dbReference>
<reference evidence="3 4" key="1">
    <citation type="submission" date="2019-03" db="EMBL/GenBank/DDBJ databases">
        <title>Whole genome sequence of a novel Rubrobacter taiwanensis strain, isolated from Yellowstone National Park.</title>
        <authorList>
            <person name="Freed S."/>
            <person name="Ramaley R.F."/>
            <person name="Kyndt J.A."/>
        </authorList>
    </citation>
    <scope>NUCLEOTIDE SEQUENCE [LARGE SCALE GENOMIC DNA]</scope>
    <source>
        <strain evidence="3 4">Yellowstone</strain>
    </source>
</reference>
<dbReference type="AlphaFoldDB" id="A0A4R1BS50"/>
<accession>A0A4R1BS50</accession>
<dbReference type="InterPro" id="IPR005158">
    <property type="entry name" value="BTAD"/>
</dbReference>
<evidence type="ECO:0000313" key="4">
    <source>
        <dbReference type="Proteomes" id="UP000295244"/>
    </source>
</evidence>
<protein>
    <recommendedName>
        <fullName evidence="2">Bacterial transcriptional activator domain-containing protein</fullName>
    </recommendedName>
</protein>
<dbReference type="InterPro" id="IPR019734">
    <property type="entry name" value="TPR_rpt"/>
</dbReference>
<dbReference type="Gene3D" id="3.40.50.300">
    <property type="entry name" value="P-loop containing nucleotide triphosphate hydrolases"/>
    <property type="match status" value="1"/>
</dbReference>
<sequence length="589" mass="65052">MARYRSLAPGGSGSGGVETVRIWLLGGFRVSVGSRSIRWRRRKAGSLIKLLALARGHRMHREQVMDLLWPELDKKSQANNLHHTLYFARKALDPAGGASRQLTLGDGVLSLCPDGPLWVDVEVFEDAARTACLTREPAAYRAAIELYAGELLPEDRYEVWTEEKREELRQLYLELLVELAGLYEQREEYEPAIEALRRVLVADPPREEVHERLMRLYALSGRRAESLGQYGRLRKALSEEFGIEPEDSTRRLYEEIRAGRLPVAPALPEDKPSKKPLDSVRHNLPAALSSFVGREREIPEVRRALSMTRLMTLTGTGGCGKTRLALEVARDLAGAYPGGVWLVELAPLSEVALVPQAVAGALGVREQPGRPPEDALADHLKSRSLLLILDNCEHLVDAAARLTDALLRACPKLRVLATSREPLGVSGEMVWTVPPLSLPDADAQPTAERLMQTEAVRLFVERARSRLPRFELNEENGAAVAAVCRKLAGIPLAIELAAARTGALAVEQVAQRLENSLGLLTGGARMLDPRHRTMRATLEWSHELLSKPERALFRRLSVFARGFSLDAVEEVCSGAGVDGSEVLDLLSQR</sequence>
<feature type="repeat" description="TPR" evidence="1">
    <location>
        <begin position="173"/>
        <end position="206"/>
    </location>
</feature>
<dbReference type="OrthoDB" id="3755432at2"/>
<dbReference type="PRINTS" id="PR00364">
    <property type="entry name" value="DISEASERSIST"/>
</dbReference>
<organism evidence="3 4">
    <name type="scientific">Rubrobacter taiwanensis</name>
    <dbReference type="NCBI Taxonomy" id="185139"/>
    <lineage>
        <taxon>Bacteria</taxon>
        <taxon>Bacillati</taxon>
        <taxon>Actinomycetota</taxon>
        <taxon>Rubrobacteria</taxon>
        <taxon>Rubrobacterales</taxon>
        <taxon>Rubrobacteraceae</taxon>
        <taxon>Rubrobacter</taxon>
    </lineage>
</organism>
<dbReference type="Gene3D" id="1.10.10.10">
    <property type="entry name" value="Winged helix-like DNA-binding domain superfamily/Winged helix DNA-binding domain"/>
    <property type="match status" value="1"/>
</dbReference>
<dbReference type="GO" id="GO:0003677">
    <property type="term" value="F:DNA binding"/>
    <property type="evidence" value="ECO:0007669"/>
    <property type="project" value="InterPro"/>
</dbReference>
<evidence type="ECO:0000313" key="3">
    <source>
        <dbReference type="EMBL" id="TCJ20197.1"/>
    </source>
</evidence>
<comment type="caution">
    <text evidence="3">The sequence shown here is derived from an EMBL/GenBank/DDBJ whole genome shotgun (WGS) entry which is preliminary data.</text>
</comment>
<evidence type="ECO:0000259" key="2">
    <source>
        <dbReference type="SMART" id="SM01043"/>
    </source>
</evidence>
<dbReference type="SUPFAM" id="SSF52540">
    <property type="entry name" value="P-loop containing nucleoside triphosphate hydrolases"/>
    <property type="match status" value="1"/>
</dbReference>
<proteinExistence type="predicted"/>
<dbReference type="InterPro" id="IPR027417">
    <property type="entry name" value="P-loop_NTPase"/>
</dbReference>
<keyword evidence="1" id="KW-0802">TPR repeat</keyword>
<dbReference type="InterPro" id="IPR049945">
    <property type="entry name" value="AAA_22"/>
</dbReference>